<keyword evidence="10 11" id="KW-0813">Transport</keyword>
<feature type="transmembrane region" description="Helical" evidence="10">
    <location>
        <begin position="251"/>
        <end position="272"/>
    </location>
</feature>
<gene>
    <name evidence="10" type="primary">murJ</name>
    <name evidence="12" type="ORF">BCM31_02170</name>
</gene>
<comment type="similarity">
    <text evidence="9 10 11">Belongs to the MurJ/MviN family.</text>
</comment>
<dbReference type="PANTHER" id="PTHR43486">
    <property type="entry name" value="LIPID II FLIPPASE MURJ-RELATED"/>
    <property type="match status" value="1"/>
</dbReference>
<evidence type="ECO:0000256" key="7">
    <source>
        <dbReference type="ARBA" id="ARBA00023136"/>
    </source>
</evidence>
<organism evidence="12 13">
    <name type="scientific">Helicobacter winghamensis</name>
    <dbReference type="NCBI Taxonomy" id="157268"/>
    <lineage>
        <taxon>Bacteria</taxon>
        <taxon>Pseudomonadati</taxon>
        <taxon>Campylobacterota</taxon>
        <taxon>Epsilonproteobacteria</taxon>
        <taxon>Campylobacterales</taxon>
        <taxon>Helicobacteraceae</taxon>
        <taxon>Helicobacter</taxon>
    </lineage>
</organism>
<keyword evidence="3 10" id="KW-0812">Transmembrane</keyword>
<dbReference type="OrthoDB" id="9786339at2"/>
<comment type="caution">
    <text evidence="12">The sequence shown here is derived from an EMBL/GenBank/DDBJ whole genome shotgun (WGS) entry which is preliminary data.</text>
</comment>
<comment type="caution">
    <text evidence="10">Lacks conserved residue(s) required for the propagation of feature annotation.</text>
</comment>
<feature type="transmembrane region" description="Helical" evidence="10">
    <location>
        <begin position="317"/>
        <end position="334"/>
    </location>
</feature>
<protein>
    <recommendedName>
        <fullName evidence="10">Probable lipid II flippase MurJ</fullName>
    </recommendedName>
</protein>
<keyword evidence="2 10" id="KW-1003">Cell membrane</keyword>
<evidence type="ECO:0000313" key="12">
    <source>
        <dbReference type="EMBL" id="PKT80792.1"/>
    </source>
</evidence>
<evidence type="ECO:0000256" key="10">
    <source>
        <dbReference type="HAMAP-Rule" id="MF_02078"/>
    </source>
</evidence>
<evidence type="ECO:0000256" key="9">
    <source>
        <dbReference type="ARBA" id="ARBA00061532"/>
    </source>
</evidence>
<feature type="transmembrane region" description="Helical" evidence="10">
    <location>
        <begin position="417"/>
        <end position="437"/>
    </location>
</feature>
<evidence type="ECO:0000256" key="2">
    <source>
        <dbReference type="ARBA" id="ARBA00022475"/>
    </source>
</evidence>
<dbReference type="EMBL" id="MBPK01000040">
    <property type="protein sequence ID" value="PKT80792.1"/>
    <property type="molecule type" value="Genomic_DNA"/>
</dbReference>
<feature type="transmembrane region" description="Helical" evidence="10">
    <location>
        <begin position="388"/>
        <end position="411"/>
    </location>
</feature>
<evidence type="ECO:0000256" key="4">
    <source>
        <dbReference type="ARBA" id="ARBA00022960"/>
    </source>
</evidence>
<dbReference type="CDD" id="cd13123">
    <property type="entry name" value="MATE_MurJ_like"/>
    <property type="match status" value="1"/>
</dbReference>
<dbReference type="GO" id="GO:0015648">
    <property type="term" value="F:lipid-linked peptidoglycan transporter activity"/>
    <property type="evidence" value="ECO:0007669"/>
    <property type="project" value="UniProtKB-UniRule"/>
</dbReference>
<feature type="transmembrane region" description="Helical" evidence="10">
    <location>
        <begin position="150"/>
        <end position="169"/>
    </location>
</feature>
<evidence type="ECO:0000313" key="13">
    <source>
        <dbReference type="Proteomes" id="UP000233350"/>
    </source>
</evidence>
<keyword evidence="13" id="KW-1185">Reference proteome</keyword>
<keyword evidence="5 10" id="KW-0573">Peptidoglycan synthesis</keyword>
<dbReference type="GeneID" id="97289677"/>
<reference evidence="12 13" key="1">
    <citation type="submission" date="2016-07" db="EMBL/GenBank/DDBJ databases">
        <title>Detection of Helicobacter winghamensis from caecal content of red fox (Vulpes vulpes).</title>
        <authorList>
            <person name="Zanoni R.G."/>
            <person name="Florio D."/>
            <person name="Caffara M."/>
            <person name="Renzi M."/>
            <person name="Parisi A."/>
            <person name="Pasquali F."/>
            <person name="Manfreda G."/>
        </authorList>
    </citation>
    <scope>NUCLEOTIDE SEQUENCE [LARGE SCALE GENOMIC DNA]</scope>
    <source>
        <strain evidence="12 13">295_13</strain>
    </source>
</reference>
<evidence type="ECO:0000256" key="5">
    <source>
        <dbReference type="ARBA" id="ARBA00022984"/>
    </source>
</evidence>
<comment type="subcellular location">
    <subcellularLocation>
        <location evidence="1 10">Cell membrane</location>
        <topology evidence="1 10">Multi-pass membrane protein</topology>
    </subcellularLocation>
</comment>
<dbReference type="Proteomes" id="UP000233350">
    <property type="component" value="Unassembled WGS sequence"/>
</dbReference>
<keyword evidence="6 10" id="KW-1133">Transmembrane helix</keyword>
<keyword evidence="7 10" id="KW-0472">Membrane</keyword>
<dbReference type="HAMAP" id="MF_02078">
    <property type="entry name" value="MurJ_MviN"/>
    <property type="match status" value="1"/>
</dbReference>
<dbReference type="PRINTS" id="PR01806">
    <property type="entry name" value="VIRFACTRMVIN"/>
</dbReference>
<feature type="transmembrane region" description="Helical" evidence="10">
    <location>
        <begin position="449"/>
        <end position="471"/>
    </location>
</feature>
<dbReference type="GO" id="GO:0008360">
    <property type="term" value="P:regulation of cell shape"/>
    <property type="evidence" value="ECO:0007669"/>
    <property type="project" value="UniProtKB-UniRule"/>
</dbReference>
<dbReference type="NCBIfam" id="TIGR01695">
    <property type="entry name" value="murJ_mviN"/>
    <property type="match status" value="1"/>
</dbReference>
<keyword evidence="4 10" id="KW-0133">Cell shape</keyword>
<evidence type="ECO:0000256" key="11">
    <source>
        <dbReference type="PIRNR" id="PIRNR002869"/>
    </source>
</evidence>
<dbReference type="PANTHER" id="PTHR43486:SF1">
    <property type="entry name" value="LIPID II FLIPPASE MURJ-RELATED"/>
    <property type="match status" value="1"/>
</dbReference>
<sequence length="479" mass="53330">MFLKGFFTNSSGILTSRILGFFRDLLTANTLGAGIYSDMFFVAFKLPNLFRRVFGEGAFNQSFLPGFFKARFRGGFALKIGLIFCAILLVLSLFVCVFSESITKLLAFGFSKELIALTAPLVAINFWYLLLIFIVTLFGAMLQYKRNFTAWAYSPALLNLAMIIALLLAQKSEAYTAVLILSYGVLAGGMAQILLHFIPMQRLGFLKLLVCGTKELKDSTKHTRKNSINASVKQFFKQFFPAMLGSSTAQIASFIDTLLASFLASGAISYLYYANRIFQLPLAIFAIATSTALFPIVAKFIKESKEKEALKALTKSFWLLLILLSICTLGGILLKNEIIWLLFERGKFMREDTLICASVFGAYLIGLLPFGLSRIFSLWLYSQNKQALAAKISAFSLLTGTIFSLILMQFFGAVGLALAGSISGFVVFFLTLHYFSWQAFFKILWNLKFIALTCALLLLEALILLGFKAHIFSLQIPLF</sequence>
<dbReference type="Pfam" id="PF03023">
    <property type="entry name" value="MurJ"/>
    <property type="match status" value="1"/>
</dbReference>
<accession>A0A2N3PIM5</accession>
<comment type="pathway">
    <text evidence="10">Cell wall biogenesis; peptidoglycan biosynthesis.</text>
</comment>
<feature type="transmembrane region" description="Helical" evidence="10">
    <location>
        <begin position="354"/>
        <end position="376"/>
    </location>
</feature>
<feature type="transmembrane region" description="Helical" evidence="10">
    <location>
        <begin position="76"/>
        <end position="102"/>
    </location>
</feature>
<dbReference type="PIRSF" id="PIRSF002869">
    <property type="entry name" value="MviN"/>
    <property type="match status" value="1"/>
</dbReference>
<name>A0A2N3PIM5_9HELI</name>
<dbReference type="InterPro" id="IPR004268">
    <property type="entry name" value="MurJ"/>
</dbReference>
<dbReference type="AlphaFoldDB" id="A0A2N3PIM5"/>
<evidence type="ECO:0000256" key="8">
    <source>
        <dbReference type="ARBA" id="ARBA00060041"/>
    </source>
</evidence>
<dbReference type="GO" id="GO:0005886">
    <property type="term" value="C:plasma membrane"/>
    <property type="evidence" value="ECO:0007669"/>
    <property type="project" value="UniProtKB-SubCell"/>
</dbReference>
<keyword evidence="10 11" id="KW-0961">Cell wall biogenesis/degradation</keyword>
<feature type="transmembrane region" description="Helical" evidence="10">
    <location>
        <begin position="175"/>
        <end position="198"/>
    </location>
</feature>
<comment type="function">
    <text evidence="8 10 11">Involved in peptidoglycan biosynthesis. Transports lipid-linked peptidoglycan precursors from the inner to the outer leaflet of the cytoplasmic membrane.</text>
</comment>
<evidence type="ECO:0000256" key="6">
    <source>
        <dbReference type="ARBA" id="ARBA00022989"/>
    </source>
</evidence>
<proteinExistence type="inferred from homology"/>
<dbReference type="RefSeq" id="WP_006801718.1">
    <property type="nucleotide sequence ID" value="NZ_CABKOI010000021.1"/>
</dbReference>
<feature type="transmembrane region" description="Helical" evidence="10">
    <location>
        <begin position="278"/>
        <end position="297"/>
    </location>
</feature>
<dbReference type="GO" id="GO:0009252">
    <property type="term" value="P:peptidoglycan biosynthetic process"/>
    <property type="evidence" value="ECO:0007669"/>
    <property type="project" value="UniProtKB-UniRule"/>
</dbReference>
<dbReference type="UniPathway" id="UPA00219"/>
<evidence type="ECO:0000256" key="3">
    <source>
        <dbReference type="ARBA" id="ARBA00022692"/>
    </source>
</evidence>
<feature type="transmembrane region" description="Helical" evidence="10">
    <location>
        <begin position="114"/>
        <end position="138"/>
    </location>
</feature>
<dbReference type="STRING" id="556267.HWAG_00026"/>
<dbReference type="GO" id="GO:0071555">
    <property type="term" value="P:cell wall organization"/>
    <property type="evidence" value="ECO:0007669"/>
    <property type="project" value="UniProtKB-UniRule"/>
</dbReference>
<evidence type="ECO:0000256" key="1">
    <source>
        <dbReference type="ARBA" id="ARBA00004651"/>
    </source>
</evidence>